<organism evidence="2">
    <name type="scientific">Glycine soja</name>
    <name type="common">Wild soybean</name>
    <dbReference type="NCBI Taxonomy" id="3848"/>
    <lineage>
        <taxon>Eukaryota</taxon>
        <taxon>Viridiplantae</taxon>
        <taxon>Streptophyta</taxon>
        <taxon>Embryophyta</taxon>
        <taxon>Tracheophyta</taxon>
        <taxon>Spermatophyta</taxon>
        <taxon>Magnoliopsida</taxon>
        <taxon>eudicotyledons</taxon>
        <taxon>Gunneridae</taxon>
        <taxon>Pentapetalae</taxon>
        <taxon>rosids</taxon>
        <taxon>fabids</taxon>
        <taxon>Fabales</taxon>
        <taxon>Fabaceae</taxon>
        <taxon>Papilionoideae</taxon>
        <taxon>50 kb inversion clade</taxon>
        <taxon>NPAAA clade</taxon>
        <taxon>indigoferoid/millettioid clade</taxon>
        <taxon>Phaseoleae</taxon>
        <taxon>Glycine</taxon>
        <taxon>Glycine subgen. Soja</taxon>
    </lineage>
</organism>
<reference evidence="2" key="1">
    <citation type="submission" date="2014-07" db="EMBL/GenBank/DDBJ databases">
        <title>Identification of a novel salt tolerance gene in wild soybean by whole-genome sequencing.</title>
        <authorList>
            <person name="Lam H.-M."/>
            <person name="Qi X."/>
            <person name="Li M.-W."/>
            <person name="Liu X."/>
            <person name="Xie M."/>
            <person name="Ni M."/>
            <person name="Xu X."/>
        </authorList>
    </citation>
    <scope>NUCLEOTIDE SEQUENCE [LARGE SCALE GENOMIC DNA]</scope>
    <source>
        <tissue evidence="2">Root</tissue>
    </source>
</reference>
<feature type="region of interest" description="Disordered" evidence="1">
    <location>
        <begin position="1"/>
        <end position="23"/>
    </location>
</feature>
<accession>A0A0B2RA51</accession>
<dbReference type="EMBL" id="KN651137">
    <property type="protein sequence ID" value="KHN31411.1"/>
    <property type="molecule type" value="Genomic_DNA"/>
</dbReference>
<protein>
    <submittedName>
        <fullName evidence="2">Uncharacterized protein</fullName>
    </submittedName>
</protein>
<gene>
    <name evidence="2" type="ORF">glysoja_046072</name>
</gene>
<feature type="compositionally biased region" description="Basic residues" evidence="1">
    <location>
        <begin position="13"/>
        <end position="23"/>
    </location>
</feature>
<evidence type="ECO:0000313" key="2">
    <source>
        <dbReference type="EMBL" id="KHN31411.1"/>
    </source>
</evidence>
<dbReference type="Proteomes" id="UP000053555">
    <property type="component" value="Unassembled WGS sequence"/>
</dbReference>
<sequence length="84" mass="9578">MLSTSMKAQVHLKNYKKRVKPRRNNTRSLRALSYIPKPKNSSLGNSLISLSSFFLFPSSIPSPPPILIPPFQCKVFNDHERLNP</sequence>
<evidence type="ECO:0000256" key="1">
    <source>
        <dbReference type="SAM" id="MobiDB-lite"/>
    </source>
</evidence>
<name>A0A0B2RA51_GLYSO</name>
<proteinExistence type="predicted"/>
<dbReference type="AlphaFoldDB" id="A0A0B2RA51"/>